<accession>X1VZK5</accession>
<proteinExistence type="predicted"/>
<evidence type="ECO:0000313" key="1">
    <source>
        <dbReference type="EMBL" id="GAJ18615.1"/>
    </source>
</evidence>
<sequence length="62" mass="6924">MSAPKNKYSETVTEVKKGLTVILAQAQLLLTYETGLSQEGITELNEIKSQVFRIAELVEKIK</sequence>
<organism evidence="1">
    <name type="scientific">marine sediment metagenome</name>
    <dbReference type="NCBI Taxonomy" id="412755"/>
    <lineage>
        <taxon>unclassified sequences</taxon>
        <taxon>metagenomes</taxon>
        <taxon>ecological metagenomes</taxon>
    </lineage>
</organism>
<name>X1VZK5_9ZZZZ</name>
<reference evidence="1" key="1">
    <citation type="journal article" date="2014" name="Front. Microbiol.">
        <title>High frequency of phylogenetically diverse reductive dehalogenase-homologous genes in deep subseafloor sedimentary metagenomes.</title>
        <authorList>
            <person name="Kawai M."/>
            <person name="Futagami T."/>
            <person name="Toyoda A."/>
            <person name="Takaki Y."/>
            <person name="Nishi S."/>
            <person name="Hori S."/>
            <person name="Arai W."/>
            <person name="Tsubouchi T."/>
            <person name="Morono Y."/>
            <person name="Uchiyama I."/>
            <person name="Ito T."/>
            <person name="Fujiyama A."/>
            <person name="Inagaki F."/>
            <person name="Takami H."/>
        </authorList>
    </citation>
    <scope>NUCLEOTIDE SEQUENCE</scope>
    <source>
        <strain evidence="1">Expedition CK06-06</strain>
    </source>
</reference>
<comment type="caution">
    <text evidence="1">The sequence shown here is derived from an EMBL/GenBank/DDBJ whole genome shotgun (WGS) entry which is preliminary data.</text>
</comment>
<gene>
    <name evidence="1" type="ORF">S12H4_54977</name>
</gene>
<dbReference type="AlphaFoldDB" id="X1VZK5"/>
<dbReference type="EMBL" id="BARW01035209">
    <property type="protein sequence ID" value="GAJ18615.1"/>
    <property type="molecule type" value="Genomic_DNA"/>
</dbReference>
<protein>
    <submittedName>
        <fullName evidence="1">Uncharacterized protein</fullName>
    </submittedName>
</protein>